<dbReference type="SMART" id="SM00220">
    <property type="entry name" value="S_TKc"/>
    <property type="match status" value="1"/>
</dbReference>
<dbReference type="Pfam" id="PF00069">
    <property type="entry name" value="Pkinase"/>
    <property type="match status" value="1"/>
</dbReference>
<dbReference type="GO" id="GO:0004674">
    <property type="term" value="F:protein serine/threonine kinase activity"/>
    <property type="evidence" value="ECO:0007669"/>
    <property type="project" value="UniProtKB-KW"/>
</dbReference>
<dbReference type="Proteomes" id="UP001303373">
    <property type="component" value="Chromosome 8"/>
</dbReference>
<name>A0AAQ3M793_9PEZI</name>
<keyword evidence="2" id="KW-0723">Serine/threonine-protein kinase</keyword>
<dbReference type="EC" id="2.7.11.1" evidence="1"/>
<feature type="region of interest" description="Disordered" evidence="11">
    <location>
        <begin position="55"/>
        <end position="154"/>
    </location>
</feature>
<keyword evidence="6 10" id="KW-0067">ATP-binding</keyword>
<evidence type="ECO:0000313" key="13">
    <source>
        <dbReference type="EMBL" id="WPH02649.1"/>
    </source>
</evidence>
<evidence type="ECO:0000256" key="8">
    <source>
        <dbReference type="ARBA" id="ARBA00047899"/>
    </source>
</evidence>
<comment type="catalytic activity">
    <reaction evidence="8">
        <text>L-threonyl-[protein] + ATP = O-phospho-L-threonyl-[protein] + ADP + H(+)</text>
        <dbReference type="Rhea" id="RHEA:46608"/>
        <dbReference type="Rhea" id="RHEA-COMP:11060"/>
        <dbReference type="Rhea" id="RHEA-COMP:11605"/>
        <dbReference type="ChEBI" id="CHEBI:15378"/>
        <dbReference type="ChEBI" id="CHEBI:30013"/>
        <dbReference type="ChEBI" id="CHEBI:30616"/>
        <dbReference type="ChEBI" id="CHEBI:61977"/>
        <dbReference type="ChEBI" id="CHEBI:456216"/>
        <dbReference type="EC" id="2.7.11.1"/>
    </reaction>
</comment>
<dbReference type="GO" id="GO:0005524">
    <property type="term" value="F:ATP binding"/>
    <property type="evidence" value="ECO:0007669"/>
    <property type="project" value="UniProtKB-UniRule"/>
</dbReference>
<sequence length="715" mass="80015">MAEDTPPRHMSLIPYPTNSQVVLRRGNAVVLWDEQSHQLSVRNVSDHTLEEGECPFCHRPWNDNHSDGDENEDERRGRSSGPQSPFLHPRYFATLDESRRASASRSGPSTPTRGFFPPPALRSGRSRDVSGSSEPPIGAEFITSQPATSSTEGISKSAFSPGFFKQFFVEKRELGRGGNGVVLLVEHVIDRVSLGHFACKRIPVGNDHNWLEKTLVEVKLLEKVHHSNLVSYRWTWLEDWQSSSFAPSVPCLWILQEYCNGGDLHKYIIGPQEDISRPEYLKKRMRRRSKEEAEPPKDMSCPSKLTFDEIFSFFRDITNGLHCLHSQGYIHRDLKPSNCLIQRDGAKTKVLLSDFGEVREAGTKRGRGSTGATGTISYCAPEVLQRNSEDGMYGDFTTKSDIFSLGMIVYFMCFGRLPYVNADDINEENEDLEELRAEITKWPGFDDESRQRPDLPERLYRYLKRLLSVDPNERPSTEEILSSIGGGATLGEAGFPPSEDTAPRVSVLETPNHRTSPQSRNRGSIFVSRPGLSSVGSQSAGDRLRSRSPLKKRRGSHSQSHSRPTSPMEGSVVIRPRKLVLTHPSDGTKLDSDDSLEHKLSPQQSPRLMLPPPPEPSAIYRLVRQLHQPAAINSLRALIFGLKLLSLSIPCSPLATSSWLLYPLLGVAALDVGILEFDQRQSILLFLAHMVVVAAAYQRGQLCTSKAMLWTEDLH</sequence>
<dbReference type="PROSITE" id="PS00107">
    <property type="entry name" value="PROTEIN_KINASE_ATP"/>
    <property type="match status" value="1"/>
</dbReference>
<feature type="region of interest" description="Disordered" evidence="11">
    <location>
        <begin position="484"/>
        <end position="612"/>
    </location>
</feature>
<dbReference type="InterPro" id="IPR008271">
    <property type="entry name" value="Ser/Thr_kinase_AS"/>
</dbReference>
<dbReference type="PANTHER" id="PTHR11042">
    <property type="entry name" value="EUKARYOTIC TRANSLATION INITIATION FACTOR 2-ALPHA KINASE EIF2-ALPHA KINASE -RELATED"/>
    <property type="match status" value="1"/>
</dbReference>
<keyword evidence="4 10" id="KW-0547">Nucleotide-binding</keyword>
<dbReference type="InterPro" id="IPR050339">
    <property type="entry name" value="CC_SR_Kinase"/>
</dbReference>
<dbReference type="SUPFAM" id="SSF56112">
    <property type="entry name" value="Protein kinase-like (PK-like)"/>
    <property type="match status" value="1"/>
</dbReference>
<reference evidence="13 14" key="1">
    <citation type="submission" date="2023-11" db="EMBL/GenBank/DDBJ databases">
        <title>An acidophilic fungus is an integral part of prey digestion in a carnivorous sundew plant.</title>
        <authorList>
            <person name="Tsai I.J."/>
        </authorList>
    </citation>
    <scope>NUCLEOTIDE SEQUENCE [LARGE SCALE GENOMIC DNA]</scope>
    <source>
        <strain evidence="13">169a</strain>
    </source>
</reference>
<protein>
    <recommendedName>
        <fullName evidence="1">non-specific serine/threonine protein kinase</fullName>
        <ecNumber evidence="1">2.7.11.1</ecNumber>
    </recommendedName>
</protein>
<evidence type="ECO:0000256" key="10">
    <source>
        <dbReference type="PROSITE-ProRule" id="PRU10141"/>
    </source>
</evidence>
<feature type="compositionally biased region" description="Polar residues" evidence="11">
    <location>
        <begin position="513"/>
        <end position="522"/>
    </location>
</feature>
<evidence type="ECO:0000256" key="1">
    <source>
        <dbReference type="ARBA" id="ARBA00012513"/>
    </source>
</evidence>
<evidence type="ECO:0000256" key="4">
    <source>
        <dbReference type="ARBA" id="ARBA00022741"/>
    </source>
</evidence>
<dbReference type="InterPro" id="IPR000719">
    <property type="entry name" value="Prot_kinase_dom"/>
</dbReference>
<feature type="domain" description="Protein kinase" evidence="12">
    <location>
        <begin position="168"/>
        <end position="490"/>
    </location>
</feature>
<evidence type="ECO:0000256" key="11">
    <source>
        <dbReference type="SAM" id="MobiDB-lite"/>
    </source>
</evidence>
<evidence type="ECO:0000256" key="9">
    <source>
        <dbReference type="ARBA" id="ARBA00048679"/>
    </source>
</evidence>
<organism evidence="13 14">
    <name type="scientific">Acrodontium crateriforme</name>
    <dbReference type="NCBI Taxonomy" id="150365"/>
    <lineage>
        <taxon>Eukaryota</taxon>
        <taxon>Fungi</taxon>
        <taxon>Dikarya</taxon>
        <taxon>Ascomycota</taxon>
        <taxon>Pezizomycotina</taxon>
        <taxon>Dothideomycetes</taxon>
        <taxon>Dothideomycetidae</taxon>
        <taxon>Mycosphaerellales</taxon>
        <taxon>Teratosphaeriaceae</taxon>
        <taxon>Acrodontium</taxon>
    </lineage>
</organism>
<evidence type="ECO:0000256" key="5">
    <source>
        <dbReference type="ARBA" id="ARBA00022777"/>
    </source>
</evidence>
<dbReference type="AlphaFoldDB" id="A0AAQ3M793"/>
<dbReference type="CDD" id="cd00180">
    <property type="entry name" value="PKc"/>
    <property type="match status" value="1"/>
</dbReference>
<feature type="compositionally biased region" description="Low complexity" evidence="11">
    <location>
        <begin position="101"/>
        <end position="113"/>
    </location>
</feature>
<evidence type="ECO:0000256" key="2">
    <source>
        <dbReference type="ARBA" id="ARBA00022527"/>
    </source>
</evidence>
<dbReference type="PROSITE" id="PS50011">
    <property type="entry name" value="PROTEIN_KINASE_DOM"/>
    <property type="match status" value="1"/>
</dbReference>
<dbReference type="PANTHER" id="PTHR11042:SF138">
    <property type="entry name" value="SERINE_THREONINE-PROTEIN KINASE IKS1-RELATED"/>
    <property type="match status" value="1"/>
</dbReference>
<evidence type="ECO:0000256" key="6">
    <source>
        <dbReference type="ARBA" id="ARBA00022840"/>
    </source>
</evidence>
<feature type="compositionally biased region" description="Basic residues" evidence="11">
    <location>
        <begin position="546"/>
        <end position="556"/>
    </location>
</feature>
<evidence type="ECO:0000259" key="12">
    <source>
        <dbReference type="PROSITE" id="PS50011"/>
    </source>
</evidence>
<accession>A0AAQ3M793</accession>
<dbReference type="EMBL" id="CP138587">
    <property type="protein sequence ID" value="WPH02649.1"/>
    <property type="molecule type" value="Genomic_DNA"/>
</dbReference>
<evidence type="ECO:0000313" key="14">
    <source>
        <dbReference type="Proteomes" id="UP001303373"/>
    </source>
</evidence>
<feature type="compositionally biased region" description="Polar residues" evidence="11">
    <location>
        <begin position="142"/>
        <end position="154"/>
    </location>
</feature>
<feature type="binding site" evidence="10">
    <location>
        <position position="200"/>
    </location>
    <ligand>
        <name>ATP</name>
        <dbReference type="ChEBI" id="CHEBI:30616"/>
    </ligand>
</feature>
<comment type="catalytic activity">
    <reaction evidence="9">
        <text>L-seryl-[protein] + ATP = O-phospho-L-seryl-[protein] + ADP + H(+)</text>
        <dbReference type="Rhea" id="RHEA:17989"/>
        <dbReference type="Rhea" id="RHEA-COMP:9863"/>
        <dbReference type="Rhea" id="RHEA-COMP:11604"/>
        <dbReference type="ChEBI" id="CHEBI:15378"/>
        <dbReference type="ChEBI" id="CHEBI:29999"/>
        <dbReference type="ChEBI" id="CHEBI:30616"/>
        <dbReference type="ChEBI" id="CHEBI:83421"/>
        <dbReference type="ChEBI" id="CHEBI:456216"/>
        <dbReference type="EC" id="2.7.11.1"/>
    </reaction>
</comment>
<gene>
    <name evidence="13" type="ORF">R9X50_00551400</name>
</gene>
<evidence type="ECO:0000256" key="7">
    <source>
        <dbReference type="ARBA" id="ARBA00037982"/>
    </source>
</evidence>
<keyword evidence="14" id="KW-1185">Reference proteome</keyword>
<comment type="similarity">
    <text evidence="7">Belongs to the protein kinase superfamily. Ser/Thr protein kinase family. GCN2 subfamily.</text>
</comment>
<keyword evidence="5" id="KW-0418">Kinase</keyword>
<dbReference type="Gene3D" id="1.10.510.10">
    <property type="entry name" value="Transferase(Phosphotransferase) domain 1"/>
    <property type="match status" value="1"/>
</dbReference>
<dbReference type="InterPro" id="IPR011009">
    <property type="entry name" value="Kinase-like_dom_sf"/>
</dbReference>
<proteinExistence type="inferred from homology"/>
<evidence type="ECO:0000256" key="3">
    <source>
        <dbReference type="ARBA" id="ARBA00022679"/>
    </source>
</evidence>
<keyword evidence="3" id="KW-0808">Transferase</keyword>
<feature type="compositionally biased region" description="Basic and acidic residues" evidence="11">
    <location>
        <begin position="60"/>
        <end position="77"/>
    </location>
</feature>
<dbReference type="Gene3D" id="3.30.200.20">
    <property type="entry name" value="Phosphorylase Kinase, domain 1"/>
    <property type="match status" value="1"/>
</dbReference>
<dbReference type="FunFam" id="1.10.510.10:FF:000699">
    <property type="entry name" value="Probable serine/threonine-protein kinase iksA"/>
    <property type="match status" value="1"/>
</dbReference>
<dbReference type="InterPro" id="IPR017441">
    <property type="entry name" value="Protein_kinase_ATP_BS"/>
</dbReference>
<dbReference type="GO" id="GO:0005737">
    <property type="term" value="C:cytoplasm"/>
    <property type="evidence" value="ECO:0007669"/>
    <property type="project" value="TreeGrafter"/>
</dbReference>
<dbReference type="PROSITE" id="PS00108">
    <property type="entry name" value="PROTEIN_KINASE_ST"/>
    <property type="match status" value="1"/>
</dbReference>
<feature type="compositionally biased region" description="Basic and acidic residues" evidence="11">
    <location>
        <begin position="586"/>
        <end position="600"/>
    </location>
</feature>
<dbReference type="FunFam" id="3.30.200.20:FF:000306">
    <property type="entry name" value="IKS protein kinase"/>
    <property type="match status" value="1"/>
</dbReference>
<dbReference type="GO" id="GO:0005634">
    <property type="term" value="C:nucleus"/>
    <property type="evidence" value="ECO:0007669"/>
    <property type="project" value="TreeGrafter"/>
</dbReference>